<dbReference type="Proteomes" id="UP000310158">
    <property type="component" value="Unassembled WGS sequence"/>
</dbReference>
<organism evidence="3 4">
    <name type="scientific">Bondarzewia mesenterica</name>
    <dbReference type="NCBI Taxonomy" id="1095465"/>
    <lineage>
        <taxon>Eukaryota</taxon>
        <taxon>Fungi</taxon>
        <taxon>Dikarya</taxon>
        <taxon>Basidiomycota</taxon>
        <taxon>Agaricomycotina</taxon>
        <taxon>Agaricomycetes</taxon>
        <taxon>Russulales</taxon>
        <taxon>Bondarzewiaceae</taxon>
        <taxon>Bondarzewia</taxon>
    </lineage>
</organism>
<feature type="compositionally biased region" description="Low complexity" evidence="1">
    <location>
        <begin position="458"/>
        <end position="477"/>
    </location>
</feature>
<feature type="compositionally biased region" description="Low complexity" evidence="1">
    <location>
        <begin position="228"/>
        <end position="255"/>
    </location>
</feature>
<dbReference type="InterPro" id="IPR021476">
    <property type="entry name" value="Egh16-like"/>
</dbReference>
<feature type="region of interest" description="Disordered" evidence="1">
    <location>
        <begin position="458"/>
        <end position="500"/>
    </location>
</feature>
<name>A0A4V3XEY4_9AGAM</name>
<dbReference type="EMBL" id="SGPL01000210">
    <property type="protein sequence ID" value="THH15433.1"/>
    <property type="molecule type" value="Genomic_DNA"/>
</dbReference>
<dbReference type="AlphaFoldDB" id="A0A4V3XEY4"/>
<dbReference type="OrthoDB" id="3241054at2759"/>
<sequence>MFKSVLVLSLAASSVYGHAFISSVAGANGLSSTGFGVDTTGSIPRNGTFEQPFQLDTPVLKNLQDDPCGANLLSGSINIATEMATAIKANGGALPTIPTNGALTLGVFQINADGGGPFAAEVNTDGTGKTWTAVTVTSQPPGINGLLQRMPNTLACTGGSTGDACIIRLNNGGENTGSMANGAGPFGGCVAVSQANAATGTASNNTASAANGATGTASNNTASAASGTTAAASTASSTSTKSTKTKGSNENNKNNRSIRDVVKSRHFFPSLAARRSALDDLVSKREALDAEILAKRQLLNAQLIDELKTATGTAIDIPIDAFAGHIDESALGGNATKAAGSILSDQQAVDLKKAVQDAIESAFDIMASAQVDAGANGQDSTITDAANAEAAAELVSGALTSINAGNAGVGFFNTASVDALLGGIATATADLGATATAAGSAATATAATAASGVSAASSATATATTSSKTNKGTNAKGAKGGNNGATNGRFRRNRLTRDRY</sequence>
<gene>
    <name evidence="3" type="ORF">EW146_g5035</name>
</gene>
<dbReference type="PANTHER" id="PTHR34618:SF1">
    <property type="entry name" value="SECRETED PROTEIN"/>
    <property type="match status" value="1"/>
</dbReference>
<protein>
    <submittedName>
        <fullName evidence="3">Uncharacterized protein</fullName>
    </submittedName>
</protein>
<reference evidence="3 4" key="1">
    <citation type="submission" date="2019-02" db="EMBL/GenBank/DDBJ databases">
        <title>Genome sequencing of the rare red list fungi Bondarzewia mesenterica.</title>
        <authorList>
            <person name="Buettner E."/>
            <person name="Kellner H."/>
        </authorList>
    </citation>
    <scope>NUCLEOTIDE SEQUENCE [LARGE SCALE GENOMIC DNA]</scope>
    <source>
        <strain evidence="3 4">DSM 108281</strain>
    </source>
</reference>
<evidence type="ECO:0000313" key="4">
    <source>
        <dbReference type="Proteomes" id="UP000310158"/>
    </source>
</evidence>
<evidence type="ECO:0000256" key="1">
    <source>
        <dbReference type="SAM" id="MobiDB-lite"/>
    </source>
</evidence>
<evidence type="ECO:0000256" key="2">
    <source>
        <dbReference type="SAM" id="SignalP"/>
    </source>
</evidence>
<keyword evidence="2" id="KW-0732">Signal</keyword>
<dbReference type="PANTHER" id="PTHR34618">
    <property type="entry name" value="SURFACE PROTEIN MAS1, PUTATIVE-RELATED"/>
    <property type="match status" value="1"/>
</dbReference>
<proteinExistence type="predicted"/>
<feature type="chain" id="PRO_5020561407" evidence="2">
    <location>
        <begin position="18"/>
        <end position="500"/>
    </location>
</feature>
<comment type="caution">
    <text evidence="3">The sequence shown here is derived from an EMBL/GenBank/DDBJ whole genome shotgun (WGS) entry which is preliminary data.</text>
</comment>
<feature type="signal peptide" evidence="2">
    <location>
        <begin position="1"/>
        <end position="17"/>
    </location>
</feature>
<accession>A0A4V3XEY4</accession>
<keyword evidence="4" id="KW-1185">Reference proteome</keyword>
<feature type="region of interest" description="Disordered" evidence="1">
    <location>
        <begin position="228"/>
        <end position="258"/>
    </location>
</feature>
<evidence type="ECO:0000313" key="3">
    <source>
        <dbReference type="EMBL" id="THH15433.1"/>
    </source>
</evidence>
<dbReference type="Pfam" id="PF11327">
    <property type="entry name" value="Egh16-like"/>
    <property type="match status" value="1"/>
</dbReference>